<dbReference type="InParanoid" id="E8QZ06"/>
<evidence type="ECO:0000256" key="8">
    <source>
        <dbReference type="ARBA" id="ARBA00048428"/>
    </source>
</evidence>
<sequence length="331" mass="34420">MSGSKGTANATAEEITELVRSRYAAMAGVGLSSAREGFRAVAEAFGYTPEELQAIPEGANLGLSCGNPTATANLRPGEVVVDLGSGAGLDVFLAARKVGPSGKAIGIDMTPEMLAQARANLEQARDDAGRPLMNVEFHHATIDQLPLADGTVDCVISNCVVNLAPDKNAVFREIARVLKPGGRVAISDIALKQPLPPELANDLMAYIGCIAGAISIEEYRAGLLAAGFAQVEVIDSGADLNAYAKVENQSACCTLPATPMAQTSVPSHGPALTMRQEPPEPVSSSCCGGPTATMKEEANVHERLADLLTRYDINAYAASVMVFAVKPILTA</sequence>
<evidence type="ECO:0000256" key="6">
    <source>
        <dbReference type="ARBA" id="ARBA00047941"/>
    </source>
</evidence>
<dbReference type="RefSeq" id="WP_013565436.1">
    <property type="nucleotide sequence ID" value="NC_014962.1"/>
</dbReference>
<evidence type="ECO:0000256" key="2">
    <source>
        <dbReference type="ARBA" id="ARBA00022691"/>
    </source>
</evidence>
<feature type="region of interest" description="Disordered" evidence="9">
    <location>
        <begin position="264"/>
        <end position="289"/>
    </location>
</feature>
<reference evidence="11 12" key="2">
    <citation type="journal article" date="2011" name="Stand. Genomic Sci.">
        <title>Complete genome sequence of Isosphaera pallida type strain (IS1B).</title>
        <authorList>
            <consortium name="US DOE Joint Genome Institute (JGI-PGF)"/>
            <person name="Goker M."/>
            <person name="Cleland D."/>
            <person name="Saunders E."/>
            <person name="Lapidus A."/>
            <person name="Nolan M."/>
            <person name="Lucas S."/>
            <person name="Hammon N."/>
            <person name="Deshpande S."/>
            <person name="Cheng J.F."/>
            <person name="Tapia R."/>
            <person name="Han C."/>
            <person name="Goodwin L."/>
            <person name="Pitluck S."/>
            <person name="Liolios K."/>
            <person name="Pagani I."/>
            <person name="Ivanova N."/>
            <person name="Mavromatis K."/>
            <person name="Pati A."/>
            <person name="Chen A."/>
            <person name="Palaniappan K."/>
            <person name="Land M."/>
            <person name="Hauser L."/>
            <person name="Chang Y.J."/>
            <person name="Jeffries C.D."/>
            <person name="Detter J.C."/>
            <person name="Beck B."/>
            <person name="Woyke T."/>
            <person name="Bristow J."/>
            <person name="Eisen J.A."/>
            <person name="Markowitz V."/>
            <person name="Hugenholtz P."/>
            <person name="Kyrpides N.C."/>
            <person name="Klenk H.P."/>
        </authorList>
    </citation>
    <scope>NUCLEOTIDE SEQUENCE [LARGE SCALE GENOMIC DNA]</scope>
    <source>
        <strain evidence="12">ATCC 43644 / DSM 9630 / IS1B</strain>
    </source>
</reference>
<evidence type="ECO:0000313" key="12">
    <source>
        <dbReference type="Proteomes" id="UP000008631"/>
    </source>
</evidence>
<dbReference type="GO" id="GO:0030791">
    <property type="term" value="F:arsenite methyltransferase activity"/>
    <property type="evidence" value="ECO:0007669"/>
    <property type="project" value="UniProtKB-EC"/>
</dbReference>
<reference key="1">
    <citation type="submission" date="2010-11" db="EMBL/GenBank/DDBJ databases">
        <title>The complete sequence of chromosome of Isophaera pallida ATCC 43644.</title>
        <authorList>
            <consortium name="US DOE Joint Genome Institute (JGI-PGF)"/>
            <person name="Lucas S."/>
            <person name="Copeland A."/>
            <person name="Lapidus A."/>
            <person name="Bruce D."/>
            <person name="Goodwin L."/>
            <person name="Pitluck S."/>
            <person name="Kyrpides N."/>
            <person name="Mavromatis K."/>
            <person name="Pagani I."/>
            <person name="Ivanova N."/>
            <person name="Saunders E."/>
            <person name="Brettin T."/>
            <person name="Detter J.C."/>
            <person name="Han C."/>
            <person name="Tapia R."/>
            <person name="Land M."/>
            <person name="Hauser L."/>
            <person name="Markowitz V."/>
            <person name="Cheng J.-F."/>
            <person name="Hugenholtz P."/>
            <person name="Woyke T."/>
            <person name="Wu D."/>
            <person name="Eisen J.A."/>
        </authorList>
    </citation>
    <scope>NUCLEOTIDE SEQUENCE</scope>
    <source>
        <strain>ATCC 43644</strain>
    </source>
</reference>
<evidence type="ECO:0000256" key="7">
    <source>
        <dbReference type="ARBA" id="ARBA00047943"/>
    </source>
</evidence>
<evidence type="ECO:0000259" key="10">
    <source>
        <dbReference type="Pfam" id="PF13847"/>
    </source>
</evidence>
<dbReference type="Gene3D" id="3.40.50.150">
    <property type="entry name" value="Vaccinia Virus protein VP39"/>
    <property type="match status" value="1"/>
</dbReference>
<dbReference type="HOGENOM" id="CLU_052868_3_1_0"/>
<evidence type="ECO:0000313" key="11">
    <source>
        <dbReference type="EMBL" id="ADV63148.1"/>
    </source>
</evidence>
<dbReference type="GO" id="GO:0032259">
    <property type="term" value="P:methylation"/>
    <property type="evidence" value="ECO:0007669"/>
    <property type="project" value="UniProtKB-KW"/>
</dbReference>
<feature type="domain" description="Methyltransferase" evidence="10">
    <location>
        <begin position="76"/>
        <end position="220"/>
    </location>
</feature>
<dbReference type="KEGG" id="ipa:Isop_2577"/>
<dbReference type="SUPFAM" id="SSF53335">
    <property type="entry name" value="S-adenosyl-L-methionine-dependent methyltransferases"/>
    <property type="match status" value="1"/>
</dbReference>
<keyword evidence="2" id="KW-0949">S-adenosyl-L-methionine</keyword>
<dbReference type="OrthoDB" id="9772751at2"/>
<comment type="catalytic activity">
    <reaction evidence="6">
        <text>arsenic triglutathione + [thioredoxin]-dithiol + S-adenosyl-L-methionine + 2 H2O = methylarsonous acid + [thioredoxin]-disulfide + 3 glutathione + S-adenosyl-L-homocysteine + H(+)</text>
        <dbReference type="Rhea" id="RHEA:69460"/>
        <dbReference type="Rhea" id="RHEA-COMP:10698"/>
        <dbReference type="Rhea" id="RHEA-COMP:10700"/>
        <dbReference type="ChEBI" id="CHEBI:15377"/>
        <dbReference type="ChEBI" id="CHEBI:15378"/>
        <dbReference type="ChEBI" id="CHEBI:17826"/>
        <dbReference type="ChEBI" id="CHEBI:29950"/>
        <dbReference type="ChEBI" id="CHEBI:50058"/>
        <dbReference type="ChEBI" id="CHEBI:57856"/>
        <dbReference type="ChEBI" id="CHEBI:57925"/>
        <dbReference type="ChEBI" id="CHEBI:59789"/>
        <dbReference type="ChEBI" id="CHEBI:183640"/>
        <dbReference type="EC" id="2.1.1.137"/>
    </reaction>
</comment>
<dbReference type="InterPro" id="IPR026669">
    <property type="entry name" value="Arsenite_MeTrfase-like"/>
</dbReference>
<dbReference type="PANTHER" id="PTHR43675">
    <property type="entry name" value="ARSENITE METHYLTRANSFERASE"/>
    <property type="match status" value="1"/>
</dbReference>
<dbReference type="STRING" id="575540.Isop_2577"/>
<evidence type="ECO:0000256" key="1">
    <source>
        <dbReference type="ARBA" id="ARBA00022679"/>
    </source>
</evidence>
<proteinExistence type="inferred from homology"/>
<dbReference type="CDD" id="cd02440">
    <property type="entry name" value="AdoMet_MTases"/>
    <property type="match status" value="1"/>
</dbReference>
<protein>
    <recommendedName>
        <fullName evidence="5">Arsenite methyltransferase</fullName>
        <ecNumber evidence="4">2.1.1.137</ecNumber>
    </recommendedName>
</protein>
<dbReference type="NCBIfam" id="NF008823">
    <property type="entry name" value="PRK11873.1"/>
    <property type="match status" value="1"/>
</dbReference>
<keyword evidence="11" id="KW-0489">Methyltransferase</keyword>
<name>E8QZ06_ISOPI</name>
<dbReference type="PANTHER" id="PTHR43675:SF8">
    <property type="entry name" value="ARSENITE METHYLTRANSFERASE"/>
    <property type="match status" value="1"/>
</dbReference>
<evidence type="ECO:0000256" key="5">
    <source>
        <dbReference type="ARBA" id="ARBA00034545"/>
    </source>
</evidence>
<accession>E8QZ06</accession>
<evidence type="ECO:0000256" key="9">
    <source>
        <dbReference type="SAM" id="MobiDB-lite"/>
    </source>
</evidence>
<comment type="similarity">
    <text evidence="3">Belongs to the methyltransferase superfamily. Arsenite methyltransferase family.</text>
</comment>
<dbReference type="Proteomes" id="UP000008631">
    <property type="component" value="Chromosome"/>
</dbReference>
<gene>
    <name evidence="11" type="ordered locus">Isop_2577</name>
</gene>
<comment type="catalytic activity">
    <reaction evidence="8">
        <text>arsenic triglutathione + 3 [thioredoxin]-dithiol + 3 S-adenosyl-L-methionine = trimethylarsine + 3 [thioredoxin]-disulfide + 3 glutathione + 3 S-adenosyl-L-homocysteine + 3 H(+)</text>
        <dbReference type="Rhea" id="RHEA:69432"/>
        <dbReference type="Rhea" id="RHEA-COMP:10698"/>
        <dbReference type="Rhea" id="RHEA-COMP:10700"/>
        <dbReference type="ChEBI" id="CHEBI:15378"/>
        <dbReference type="ChEBI" id="CHEBI:27130"/>
        <dbReference type="ChEBI" id="CHEBI:29950"/>
        <dbReference type="ChEBI" id="CHEBI:50058"/>
        <dbReference type="ChEBI" id="CHEBI:57856"/>
        <dbReference type="ChEBI" id="CHEBI:57925"/>
        <dbReference type="ChEBI" id="CHEBI:59789"/>
        <dbReference type="ChEBI" id="CHEBI:183640"/>
        <dbReference type="EC" id="2.1.1.137"/>
    </reaction>
</comment>
<organism evidence="11 12">
    <name type="scientific">Isosphaera pallida (strain ATCC 43644 / DSM 9630 / IS1B)</name>
    <dbReference type="NCBI Taxonomy" id="575540"/>
    <lineage>
        <taxon>Bacteria</taxon>
        <taxon>Pseudomonadati</taxon>
        <taxon>Planctomycetota</taxon>
        <taxon>Planctomycetia</taxon>
        <taxon>Isosphaerales</taxon>
        <taxon>Isosphaeraceae</taxon>
        <taxon>Isosphaera</taxon>
    </lineage>
</organism>
<dbReference type="eggNOG" id="COG2226">
    <property type="taxonomic scope" value="Bacteria"/>
</dbReference>
<dbReference type="AlphaFoldDB" id="E8QZ06"/>
<dbReference type="InterPro" id="IPR029063">
    <property type="entry name" value="SAM-dependent_MTases_sf"/>
</dbReference>
<dbReference type="InterPro" id="IPR025714">
    <property type="entry name" value="Methyltranfer_dom"/>
</dbReference>
<comment type="catalytic activity">
    <reaction evidence="7">
        <text>arsenic triglutathione + 2 [thioredoxin]-dithiol + 2 S-adenosyl-L-methionine + H2O = dimethylarsinous acid + 2 [thioredoxin]-disulfide + 3 glutathione + 2 S-adenosyl-L-homocysteine + 2 H(+)</text>
        <dbReference type="Rhea" id="RHEA:69464"/>
        <dbReference type="Rhea" id="RHEA-COMP:10698"/>
        <dbReference type="Rhea" id="RHEA-COMP:10700"/>
        <dbReference type="ChEBI" id="CHEBI:15377"/>
        <dbReference type="ChEBI" id="CHEBI:15378"/>
        <dbReference type="ChEBI" id="CHEBI:23808"/>
        <dbReference type="ChEBI" id="CHEBI:29950"/>
        <dbReference type="ChEBI" id="CHEBI:50058"/>
        <dbReference type="ChEBI" id="CHEBI:57856"/>
        <dbReference type="ChEBI" id="CHEBI:57925"/>
        <dbReference type="ChEBI" id="CHEBI:59789"/>
        <dbReference type="ChEBI" id="CHEBI:183640"/>
        <dbReference type="EC" id="2.1.1.137"/>
    </reaction>
</comment>
<dbReference type="Pfam" id="PF13847">
    <property type="entry name" value="Methyltransf_31"/>
    <property type="match status" value="1"/>
</dbReference>
<keyword evidence="1" id="KW-0808">Transferase</keyword>
<keyword evidence="12" id="KW-1185">Reference proteome</keyword>
<evidence type="ECO:0000256" key="4">
    <source>
        <dbReference type="ARBA" id="ARBA00034521"/>
    </source>
</evidence>
<dbReference type="EC" id="2.1.1.137" evidence="4"/>
<evidence type="ECO:0000256" key="3">
    <source>
        <dbReference type="ARBA" id="ARBA00034487"/>
    </source>
</evidence>
<dbReference type="EMBL" id="CP002353">
    <property type="protein sequence ID" value="ADV63148.1"/>
    <property type="molecule type" value="Genomic_DNA"/>
</dbReference>